<keyword evidence="4" id="KW-0378">Hydrolase</keyword>
<evidence type="ECO:0000256" key="5">
    <source>
        <dbReference type="ARBA" id="ARBA00022842"/>
    </source>
</evidence>
<keyword evidence="13" id="KW-1185">Reference proteome</keyword>
<evidence type="ECO:0000256" key="7">
    <source>
        <dbReference type="ARBA" id="ARBA00022918"/>
    </source>
</evidence>
<evidence type="ECO:0000256" key="10">
    <source>
        <dbReference type="SAM" id="MobiDB-lite"/>
    </source>
</evidence>
<dbReference type="InterPro" id="IPR012337">
    <property type="entry name" value="RNaseH-like_sf"/>
</dbReference>
<organism evidence="12 13">
    <name type="scientific">Abeliophyllum distichum</name>
    <dbReference type="NCBI Taxonomy" id="126358"/>
    <lineage>
        <taxon>Eukaryota</taxon>
        <taxon>Viridiplantae</taxon>
        <taxon>Streptophyta</taxon>
        <taxon>Embryophyta</taxon>
        <taxon>Tracheophyta</taxon>
        <taxon>Spermatophyta</taxon>
        <taxon>Magnoliopsida</taxon>
        <taxon>eudicotyledons</taxon>
        <taxon>Gunneridae</taxon>
        <taxon>Pentapetalae</taxon>
        <taxon>asterids</taxon>
        <taxon>lamiids</taxon>
        <taxon>Lamiales</taxon>
        <taxon>Oleaceae</taxon>
        <taxon>Forsythieae</taxon>
        <taxon>Abeliophyllum</taxon>
    </lineage>
</organism>
<keyword evidence="8" id="KW-0239">DNA-directed DNA polymerase</keyword>
<keyword evidence="5" id="KW-0460">Magnesium</keyword>
<evidence type="ECO:0000313" key="12">
    <source>
        <dbReference type="EMBL" id="KAL2465218.1"/>
    </source>
</evidence>
<dbReference type="GO" id="GO:0004519">
    <property type="term" value="F:endonuclease activity"/>
    <property type="evidence" value="ECO:0007669"/>
    <property type="project" value="UniProtKB-KW"/>
</dbReference>
<evidence type="ECO:0000256" key="3">
    <source>
        <dbReference type="ARBA" id="ARBA00022759"/>
    </source>
</evidence>
<dbReference type="GO" id="GO:0003887">
    <property type="term" value="F:DNA-directed DNA polymerase activity"/>
    <property type="evidence" value="ECO:0007669"/>
    <property type="project" value="UniProtKB-KW"/>
</dbReference>
<name>A0ABD1PPB9_9LAMI</name>
<dbReference type="AlphaFoldDB" id="A0ABD1PPB9"/>
<evidence type="ECO:0000256" key="4">
    <source>
        <dbReference type="ARBA" id="ARBA00022801"/>
    </source>
</evidence>
<accession>A0ABD1PPB9</accession>
<dbReference type="PANTHER" id="PTHR42648">
    <property type="entry name" value="TRANSPOSASE, PUTATIVE-RELATED"/>
    <property type="match status" value="1"/>
</dbReference>
<dbReference type="GO" id="GO:0015074">
    <property type="term" value="P:DNA integration"/>
    <property type="evidence" value="ECO:0007669"/>
    <property type="project" value="UniProtKB-KW"/>
</dbReference>
<evidence type="ECO:0000256" key="8">
    <source>
        <dbReference type="ARBA" id="ARBA00022932"/>
    </source>
</evidence>
<dbReference type="GO" id="GO:0046872">
    <property type="term" value="F:metal ion binding"/>
    <property type="evidence" value="ECO:0007669"/>
    <property type="project" value="UniProtKB-KW"/>
</dbReference>
<evidence type="ECO:0000256" key="1">
    <source>
        <dbReference type="ARBA" id="ARBA00022722"/>
    </source>
</evidence>
<dbReference type="EMBL" id="JBFOLK010000013">
    <property type="protein sequence ID" value="KAL2465218.1"/>
    <property type="molecule type" value="Genomic_DNA"/>
</dbReference>
<keyword evidence="6" id="KW-0229">DNA integration</keyword>
<comment type="caution">
    <text evidence="12">The sequence shown here is derived from an EMBL/GenBank/DDBJ whole genome shotgun (WGS) entry which is preliminary data.</text>
</comment>
<feature type="domain" description="Retroviral polymerase SH3-like" evidence="11">
    <location>
        <begin position="175"/>
        <end position="229"/>
    </location>
</feature>
<dbReference type="GO" id="GO:0003964">
    <property type="term" value="F:RNA-directed DNA polymerase activity"/>
    <property type="evidence" value="ECO:0007669"/>
    <property type="project" value="UniProtKB-KW"/>
</dbReference>
<evidence type="ECO:0000313" key="13">
    <source>
        <dbReference type="Proteomes" id="UP001604336"/>
    </source>
</evidence>
<dbReference type="InterPro" id="IPR057670">
    <property type="entry name" value="SH3_retrovirus"/>
</dbReference>
<reference evidence="13" key="1">
    <citation type="submission" date="2024-07" db="EMBL/GenBank/DDBJ databases">
        <title>Two chromosome-level genome assemblies of Korean endemic species Abeliophyllum distichum and Forsythia ovata (Oleaceae).</title>
        <authorList>
            <person name="Jang H."/>
        </authorList>
    </citation>
    <scope>NUCLEOTIDE SEQUENCE [LARGE SCALE GENOMIC DNA]</scope>
</reference>
<dbReference type="Proteomes" id="UP001604336">
    <property type="component" value="Unassembled WGS sequence"/>
</dbReference>
<evidence type="ECO:0000256" key="6">
    <source>
        <dbReference type="ARBA" id="ARBA00022908"/>
    </source>
</evidence>
<evidence type="ECO:0000256" key="2">
    <source>
        <dbReference type="ARBA" id="ARBA00022723"/>
    </source>
</evidence>
<keyword evidence="2" id="KW-0479">Metal-binding</keyword>
<dbReference type="Pfam" id="PF25597">
    <property type="entry name" value="SH3_retrovirus"/>
    <property type="match status" value="1"/>
</dbReference>
<dbReference type="Gene3D" id="3.30.420.10">
    <property type="entry name" value="Ribonuclease H-like superfamily/Ribonuclease H"/>
    <property type="match status" value="1"/>
</dbReference>
<evidence type="ECO:0000256" key="9">
    <source>
        <dbReference type="ARBA" id="ARBA00023172"/>
    </source>
</evidence>
<gene>
    <name evidence="12" type="ORF">Adt_41069</name>
</gene>
<protein>
    <recommendedName>
        <fullName evidence="11">Retroviral polymerase SH3-like domain-containing protein</fullName>
    </recommendedName>
</protein>
<keyword evidence="9" id="KW-0233">DNA recombination</keyword>
<dbReference type="InterPro" id="IPR039537">
    <property type="entry name" value="Retrotran_Ty1/copia-like"/>
</dbReference>
<dbReference type="PANTHER" id="PTHR42648:SF11">
    <property type="entry name" value="TRANSPOSON TY4-P GAG-POL POLYPROTEIN"/>
    <property type="match status" value="1"/>
</dbReference>
<keyword evidence="3" id="KW-0255">Endonuclease</keyword>
<dbReference type="InterPro" id="IPR036397">
    <property type="entry name" value="RNaseH_sf"/>
</dbReference>
<dbReference type="GO" id="GO:0006310">
    <property type="term" value="P:DNA recombination"/>
    <property type="evidence" value="ECO:0007669"/>
    <property type="project" value="UniProtKB-KW"/>
</dbReference>
<dbReference type="SUPFAM" id="SSF53098">
    <property type="entry name" value="Ribonuclease H-like"/>
    <property type="match status" value="1"/>
</dbReference>
<keyword evidence="8" id="KW-0808">Transferase</keyword>
<evidence type="ECO:0000259" key="11">
    <source>
        <dbReference type="Pfam" id="PF25597"/>
    </source>
</evidence>
<dbReference type="GO" id="GO:0016787">
    <property type="term" value="F:hydrolase activity"/>
    <property type="evidence" value="ECO:0007669"/>
    <property type="project" value="UniProtKB-KW"/>
</dbReference>
<feature type="region of interest" description="Disordered" evidence="10">
    <location>
        <begin position="251"/>
        <end position="287"/>
    </location>
</feature>
<keyword evidence="8" id="KW-0548">Nucleotidyltransferase</keyword>
<proteinExistence type="predicted"/>
<keyword evidence="1" id="KW-0540">Nuclease</keyword>
<keyword evidence="7" id="KW-0695">RNA-directed DNA polymerase</keyword>
<sequence length="287" mass="32460">MGMSLHGGGVAYNITSIGDVTVRFDSGVVHILKGVRYILYMGRNLIYVEEMEKIGFFGVFGNGMLKMTKCALRAFKAVRKNGIYIVRTDVGVFGKDQDGVAERMNRTLLDKVRCMMLSSGVPKSFWSEAVMTACYLTNLTPSTALNGDTPYKKWHDKCADYTMPKTFGSTTFSHQSEEKLEPRARKCVFLGYPKGVKRYKLWDRNQNGVKIIISRYVKFNESEMPCLESEKQQETISGESLVDVERVSTALPISPSEVESDNQQDQQIVENERDEDVIEDRSIDHTL</sequence>